<dbReference type="InterPro" id="IPR011013">
    <property type="entry name" value="Gal_mutarotase_sf_dom"/>
</dbReference>
<gene>
    <name evidence="1" type="ORF">EVA_05181</name>
</gene>
<dbReference type="InterPro" id="IPR008183">
    <property type="entry name" value="Aldose_1/G6P_1-epimerase"/>
</dbReference>
<dbReference type="InterPro" id="IPR014718">
    <property type="entry name" value="GH-type_carb-bd"/>
</dbReference>
<dbReference type="EMBL" id="AMCI01001084">
    <property type="protein sequence ID" value="EJX06699.1"/>
    <property type="molecule type" value="Genomic_DNA"/>
</dbReference>
<dbReference type="PANTHER" id="PTHR11122:SF13">
    <property type="entry name" value="GLUCOSE-6-PHOSPHATE 1-EPIMERASE"/>
    <property type="match status" value="1"/>
</dbReference>
<accession>J9GHX6</accession>
<proteinExistence type="predicted"/>
<dbReference type="Pfam" id="PF01263">
    <property type="entry name" value="Aldose_epim"/>
    <property type="match status" value="1"/>
</dbReference>
<dbReference type="Gene3D" id="2.70.98.10">
    <property type="match status" value="1"/>
</dbReference>
<dbReference type="InterPro" id="IPR037481">
    <property type="entry name" value="LacX"/>
</dbReference>
<dbReference type="GO" id="GO:0016853">
    <property type="term" value="F:isomerase activity"/>
    <property type="evidence" value="ECO:0007669"/>
    <property type="project" value="InterPro"/>
</dbReference>
<evidence type="ECO:0000313" key="1">
    <source>
        <dbReference type="EMBL" id="EJX06699.1"/>
    </source>
</evidence>
<dbReference type="SUPFAM" id="SSF74650">
    <property type="entry name" value="Galactose mutarotase-like"/>
    <property type="match status" value="1"/>
</dbReference>
<dbReference type="GO" id="GO:0005975">
    <property type="term" value="P:carbohydrate metabolic process"/>
    <property type="evidence" value="ECO:0007669"/>
    <property type="project" value="InterPro"/>
</dbReference>
<comment type="caution">
    <text evidence="1">The sequence shown here is derived from an EMBL/GenBank/DDBJ whole genome shotgun (WGS) entry which is preliminary data.</text>
</comment>
<dbReference type="PANTHER" id="PTHR11122">
    <property type="entry name" value="APOSPORY-ASSOCIATED PROTEIN C-RELATED"/>
    <property type="match status" value="1"/>
</dbReference>
<dbReference type="AlphaFoldDB" id="J9GHX6"/>
<protein>
    <submittedName>
        <fullName evidence="1">Aldose epimerase family protein</fullName>
    </submittedName>
</protein>
<dbReference type="CDD" id="cd09024">
    <property type="entry name" value="Aldose_epim_lacX"/>
    <property type="match status" value="1"/>
</dbReference>
<sequence>MEKLSNSTLTIYVATHGAELQSIKKEGKEYLWQGDARFWGRRSPVLFPCVGRVWNNVYRHNGKTYEIGQHGFARDMDFERVHQTEDEITYRLESTDETLSKFPFRFELEIGYQLQGNRIIVKWQVKNTGYEPMPFQIGAHPAFYFPSFQAEAFDKGFFSFDRTSELEYISPKEKGCSSPERHRLTLNEEGLMPINLQTFHCDTYIFDNHQLSKVTLLSVEKQPIVSLEFNAPLVALWSPTMAHPDCPFVCIEPWYGRCDAVGYTGEWKDREWMQQLAPGELFNATYSILIEN</sequence>
<organism evidence="1">
    <name type="scientific">gut metagenome</name>
    <dbReference type="NCBI Taxonomy" id="749906"/>
    <lineage>
        <taxon>unclassified sequences</taxon>
        <taxon>metagenomes</taxon>
        <taxon>organismal metagenomes</taxon>
    </lineage>
</organism>
<reference evidence="1" key="1">
    <citation type="journal article" date="2012" name="PLoS ONE">
        <title>Gene sets for utilization of primary and secondary nutrition supplies in the distal gut of endangered iberian lynx.</title>
        <authorList>
            <person name="Alcaide M."/>
            <person name="Messina E."/>
            <person name="Richter M."/>
            <person name="Bargiela R."/>
            <person name="Peplies J."/>
            <person name="Huws S.A."/>
            <person name="Newbold C.J."/>
            <person name="Golyshin P.N."/>
            <person name="Simon M.A."/>
            <person name="Lopez G."/>
            <person name="Yakimov M.M."/>
            <person name="Ferrer M."/>
        </authorList>
    </citation>
    <scope>NUCLEOTIDE SEQUENCE</scope>
</reference>
<name>J9GHX6_9ZZZZ</name>
<dbReference type="GO" id="GO:0030246">
    <property type="term" value="F:carbohydrate binding"/>
    <property type="evidence" value="ECO:0007669"/>
    <property type="project" value="InterPro"/>
</dbReference>